<evidence type="ECO:0000259" key="3">
    <source>
        <dbReference type="PROSITE" id="PS50054"/>
    </source>
</evidence>
<feature type="domain" description="Tyrosine specific protein phosphatases" evidence="4">
    <location>
        <begin position="542"/>
        <end position="604"/>
    </location>
</feature>
<evidence type="ECO:0000313" key="7">
    <source>
        <dbReference type="Proteomes" id="UP000093000"/>
    </source>
</evidence>
<comment type="caution">
    <text evidence="5">The sequence shown here is derived from an EMBL/GenBank/DDBJ whole genome shotgun (WGS) entry which is preliminary data.</text>
</comment>
<dbReference type="InterPro" id="IPR020422">
    <property type="entry name" value="TYR_PHOSPHATASE_DUAL_dom"/>
</dbReference>
<dbReference type="GO" id="GO:0033260">
    <property type="term" value="P:nuclear DNA replication"/>
    <property type="evidence" value="ECO:0007669"/>
    <property type="project" value="TreeGrafter"/>
</dbReference>
<dbReference type="Pfam" id="PF00782">
    <property type="entry name" value="DSPc"/>
    <property type="match status" value="2"/>
</dbReference>
<dbReference type="OrthoDB" id="273181at2759"/>
<organism evidence="5 7">
    <name type="scientific">Choanephora cucurbitarum</name>
    <dbReference type="NCBI Taxonomy" id="101091"/>
    <lineage>
        <taxon>Eukaryota</taxon>
        <taxon>Fungi</taxon>
        <taxon>Fungi incertae sedis</taxon>
        <taxon>Mucoromycota</taxon>
        <taxon>Mucoromycotina</taxon>
        <taxon>Mucoromycetes</taxon>
        <taxon>Mucorales</taxon>
        <taxon>Mucorineae</taxon>
        <taxon>Choanephoraceae</taxon>
        <taxon>Choanephoroideae</taxon>
        <taxon>Choanephora</taxon>
    </lineage>
</organism>
<dbReference type="Proteomes" id="UP000093000">
    <property type="component" value="Unassembled WGS sequence"/>
</dbReference>
<evidence type="ECO:0000256" key="1">
    <source>
        <dbReference type="ARBA" id="ARBA00022801"/>
    </source>
</evidence>
<dbReference type="InterPro" id="IPR053239">
    <property type="entry name" value="Dual_spec_PTase"/>
</dbReference>
<feature type="domain" description="Tyrosine specific protein phosphatases" evidence="4">
    <location>
        <begin position="317"/>
        <end position="385"/>
    </location>
</feature>
<evidence type="ECO:0000313" key="6">
    <source>
        <dbReference type="EMBL" id="OBZ85699.1"/>
    </source>
</evidence>
<dbReference type="PROSITE" id="PS00383">
    <property type="entry name" value="TYR_PHOSPHATASE_1"/>
    <property type="match status" value="1"/>
</dbReference>
<dbReference type="InterPro" id="IPR016130">
    <property type="entry name" value="Tyr_Pase_AS"/>
</dbReference>
<evidence type="ECO:0000256" key="2">
    <source>
        <dbReference type="ARBA" id="ARBA00022912"/>
    </source>
</evidence>
<dbReference type="EMBL" id="LUGH01000369">
    <property type="protein sequence ID" value="OBZ85699.1"/>
    <property type="molecule type" value="Genomic_DNA"/>
</dbReference>
<evidence type="ECO:0000313" key="5">
    <source>
        <dbReference type="EMBL" id="OBZ81461.1"/>
    </source>
</evidence>
<dbReference type="PROSITE" id="PS50054">
    <property type="entry name" value="TYR_PHOSPHATASE_DUAL"/>
    <property type="match status" value="1"/>
</dbReference>
<dbReference type="EMBL" id="LUGH01001199">
    <property type="protein sequence ID" value="OBZ81461.1"/>
    <property type="molecule type" value="Genomic_DNA"/>
</dbReference>
<keyword evidence="1" id="KW-0378">Hydrolase</keyword>
<protein>
    <submittedName>
        <fullName evidence="5">Dual specificity protein phosphatase PPS1</fullName>
    </submittedName>
</protein>
<dbReference type="InterPro" id="IPR000340">
    <property type="entry name" value="Dual-sp_phosphatase_cat-dom"/>
</dbReference>
<proteinExistence type="predicted"/>
<dbReference type="Gene3D" id="3.90.190.10">
    <property type="entry name" value="Protein tyrosine phosphatase superfamily"/>
    <property type="match status" value="2"/>
</dbReference>
<dbReference type="SUPFAM" id="SSF52799">
    <property type="entry name" value="(Phosphotyrosine protein) phosphatases II"/>
    <property type="match status" value="2"/>
</dbReference>
<dbReference type="PANTHER" id="PTHR47550:SF1">
    <property type="entry name" value="DUAL SPECIFICITY PROTEIN PHOSPHATASE PPS1"/>
    <property type="match status" value="1"/>
</dbReference>
<dbReference type="PANTHER" id="PTHR47550">
    <property type="entry name" value="DUAL SPECIFICITY PROTEIN PHOSPHATASE PPS1"/>
    <property type="match status" value="1"/>
</dbReference>
<feature type="domain" description="Tyrosine-protein phosphatase" evidence="3">
    <location>
        <begin position="474"/>
        <end position="617"/>
    </location>
</feature>
<dbReference type="GO" id="GO:0005634">
    <property type="term" value="C:nucleus"/>
    <property type="evidence" value="ECO:0007669"/>
    <property type="project" value="GOC"/>
</dbReference>
<accession>A0A1C7MXH8</accession>
<dbReference type="AlphaFoldDB" id="A0A1C7MXH8"/>
<dbReference type="SMART" id="SM00195">
    <property type="entry name" value="DSPc"/>
    <property type="match status" value="1"/>
</dbReference>
<dbReference type="PROSITE" id="PS50056">
    <property type="entry name" value="TYR_PHOSPHATASE_2"/>
    <property type="match status" value="2"/>
</dbReference>
<reference evidence="5 7" key="1">
    <citation type="submission" date="2016-03" db="EMBL/GenBank/DDBJ databases">
        <title>Choanephora cucurbitarum.</title>
        <authorList>
            <person name="Min B."/>
            <person name="Park H."/>
            <person name="Park J.-H."/>
            <person name="Shin H.-D."/>
            <person name="Choi I.-G."/>
        </authorList>
    </citation>
    <scope>NUCLEOTIDE SEQUENCE [LARGE SCALE GENOMIC DNA]</scope>
    <source>
        <strain evidence="5 7">KUS-F28377</strain>
    </source>
</reference>
<name>A0A1C7MXH8_9FUNG</name>
<sequence length="645" mass="74114">MSQLFEIPLHQLTHKHDTIYTITAHAFAQIQEDYRKFPLPDDIFFPWLHGVNGRNNQQNLFFGVRRCLPPNYRGLMTLHCGDETKARLIDTVLLNQVFDDHNFRSTDSSQINLRSFDEQPARFATLCDLVLYGPRAEEIAQMVADAQKELYYSRLAGLAELRLKLGRRALVDANQIVYKTIIIQDDFTVFEEKFPELVMYDTKGLPTPYRMDLEQLEIKQMRAMTKASEITPLVWMGNTQDAPMDDSLDEDVNNPHQFSICIEAHDLADMPLPSTLTLARETLNELPDGQASSEIIHFDVYATGVSSEPAEFDVFYSRLVHLLALIEDQVQHQRRILIHCSDGYTESSLLGLSWIMFHYRITLPEAYLHLQQRRSFFVYAADLTTLSQIERRLLQNNDEPKPKRRKSMPTSDIAFQQSGHRVFQTDHYLNAVSNQSNLDDALSDCAYRQIQLSATEEDMQSHPWFYSPRFEGSFPSRVLPFLYLGNLNHATNPDMLKALNITHVIGVGEKADLSLDDFKVLYLDNLYDDGIDSIRSRLATVEDFIENARLTKGICLIHCRVGVSRSAAITICYSMKYLSCSLIEAYSFVRARRLNVIIQPNLKFMYEMLQLEQSYSGKTSITWPVLCSEVHRLNASFLDPLEAET</sequence>
<dbReference type="STRING" id="101091.A0A1C7MXH8"/>
<keyword evidence="2" id="KW-0904">Protein phosphatase</keyword>
<dbReference type="InterPro" id="IPR029021">
    <property type="entry name" value="Prot-tyrosine_phosphatase-like"/>
</dbReference>
<dbReference type="InterPro" id="IPR000387">
    <property type="entry name" value="Tyr_Pase_dom"/>
</dbReference>
<dbReference type="GO" id="GO:0008138">
    <property type="term" value="F:protein tyrosine/serine/threonine phosphatase activity"/>
    <property type="evidence" value="ECO:0007669"/>
    <property type="project" value="TreeGrafter"/>
</dbReference>
<dbReference type="InParanoid" id="A0A1C7MXH8"/>
<evidence type="ECO:0000259" key="4">
    <source>
        <dbReference type="PROSITE" id="PS50056"/>
    </source>
</evidence>
<keyword evidence="7" id="KW-1185">Reference proteome</keyword>
<gene>
    <name evidence="5" type="primary">PPS1_1</name>
    <name evidence="6" type="synonym">PPS1_0</name>
    <name evidence="6" type="ORF">A0J61_06256</name>
    <name evidence="5" type="ORF">A0J61_10491</name>
</gene>